<dbReference type="RefSeq" id="XP_029653994.1">
    <property type="nucleotide sequence ID" value="XM_029798134.1"/>
</dbReference>
<dbReference type="PANTHER" id="PTHR45913:SF19">
    <property type="entry name" value="LOW QUALITY PROTEIN: ZINC FINGER BED DOMAIN-CONTAINING PROTEIN 5-LIKE"/>
    <property type="match status" value="1"/>
</dbReference>
<protein>
    <submittedName>
        <fullName evidence="2">Protein ZBED8-like</fullName>
    </submittedName>
</protein>
<dbReference type="KEGG" id="osn:115227244"/>
<sequence length="662" mass="75388">LIGDLVAIRQNSDLRPLEDIAQKQGAHRAQLTHFTETLTLPRDGGRSIPGCLAVLFNLEEGPGWQVEGAESFIPSSADSKRPECVDCGLVMTNVSMKKSKLFAHQQLKHPASVGKERSYFRKKVELRQKNAPKTLEFCLKKANEHNNKTLKVSYAVSELVAKVGKPHTIAERLVKPAMLICAKELLGEQAANILQKIPLSNDTVKRRQIEMAENLEKQLVEKLKVSKFSLQIDETTINNSALLLTYVRYIDAMAIHEEMLFIKKLIDTRSDTIYAAVYDYLYDNGIPLSNLLQIATDGASAMTGKQNGFVAKLKKVAPHILAIHCIIHREHLCAKSLNDDMEHALKVAVSTVNFVKANALHDRLFQHLCEHEDHQRLLMHTEVRWLSKGNSLVRLAEMWDMVLIFVHDMKTQACSKKQKDKAETLFSVINNNDTKARIFYLADLFAHVNQLNMTLQGRNANLIDSAEKVRSFLNKLCLWKMHLQKNEFAYFCNFAKTAPSSEVIASCTDHLKCLKEDMTRRFKDIIEMNPPSWIIDIAHFDVLSEKDIDPIIAGELLELKENKVLMKNIERDGLYGWMKMGLYGTIGGLFTILAKPDGAQVFQFGFFQGYTPYVWLESDCSSCLVNKREQIKSLLQEIDDRLVILDSEKEELKNYHKYDRLR</sequence>
<dbReference type="InterPro" id="IPR012337">
    <property type="entry name" value="RNaseH-like_sf"/>
</dbReference>
<gene>
    <name evidence="2" type="primary">LOC115227244</name>
</gene>
<dbReference type="SUPFAM" id="SSF53098">
    <property type="entry name" value="Ribonuclease H-like"/>
    <property type="match status" value="1"/>
</dbReference>
<feature type="non-terminal residue" evidence="2">
    <location>
        <position position="1"/>
    </location>
</feature>
<keyword evidence="1" id="KW-1185">Reference proteome</keyword>
<proteinExistence type="predicted"/>
<evidence type="ECO:0000313" key="2">
    <source>
        <dbReference type="RefSeq" id="XP_029653994.1"/>
    </source>
</evidence>
<name>A0A6P7TPA5_9MOLL</name>
<reference evidence="2" key="1">
    <citation type="submission" date="2025-08" db="UniProtKB">
        <authorList>
            <consortium name="RefSeq"/>
        </authorList>
    </citation>
    <scope>IDENTIFICATION</scope>
</reference>
<dbReference type="Proteomes" id="UP000515154">
    <property type="component" value="Unplaced"/>
</dbReference>
<dbReference type="PANTHER" id="PTHR45913">
    <property type="entry name" value="EPM2A-INTERACTING PROTEIN 1"/>
    <property type="match status" value="1"/>
</dbReference>
<dbReference type="AlphaFoldDB" id="A0A6P7TPA5"/>
<evidence type="ECO:0000313" key="1">
    <source>
        <dbReference type="Proteomes" id="UP000515154"/>
    </source>
</evidence>
<accession>A0A6P7TPA5</accession>
<organism evidence="1 2">
    <name type="scientific">Octopus sinensis</name>
    <name type="common">East Asian common octopus</name>
    <dbReference type="NCBI Taxonomy" id="2607531"/>
    <lineage>
        <taxon>Eukaryota</taxon>
        <taxon>Metazoa</taxon>
        <taxon>Spiralia</taxon>
        <taxon>Lophotrochozoa</taxon>
        <taxon>Mollusca</taxon>
        <taxon>Cephalopoda</taxon>
        <taxon>Coleoidea</taxon>
        <taxon>Octopodiformes</taxon>
        <taxon>Octopoda</taxon>
        <taxon>Incirrata</taxon>
        <taxon>Octopodidae</taxon>
        <taxon>Octopus</taxon>
    </lineage>
</organism>
<feature type="non-terminal residue" evidence="2">
    <location>
        <position position="662"/>
    </location>
</feature>